<dbReference type="GO" id="GO:0031470">
    <property type="term" value="C:carboxysome"/>
    <property type="evidence" value="ECO:0007669"/>
    <property type="project" value="UniProtKB-SubCell"/>
</dbReference>
<dbReference type="Pfam" id="PF03319">
    <property type="entry name" value="EutN_CcmL"/>
    <property type="match status" value="1"/>
</dbReference>
<reference evidence="4" key="1">
    <citation type="journal article" date="2015" name="Genome Announc.">
        <title>Draft Genome Sequences of Anaerolinea thermolimosa IMO-1, Bellilinea caldifistulae GOMI-1, Leptolinea tardivitalis YMTK-2, Levilinea saccharolytica KIBI-1, Longilinea arvoryzae KOME-1, Previously Described as Members of the Class Anaerolineae (Chloroflexi).</title>
        <authorList>
            <person name="Matsuura N."/>
            <person name="Tourlousse M.D."/>
            <person name="Ohashi A."/>
            <person name="Hugenholtz P."/>
            <person name="Sekiguchi Y."/>
        </authorList>
    </citation>
    <scope>NUCLEOTIDE SEQUENCE</scope>
    <source>
        <strain evidence="4">KIBI-1</strain>
    </source>
</reference>
<keyword evidence="6" id="KW-1185">Reference proteome</keyword>
<evidence type="ECO:0000313" key="5">
    <source>
        <dbReference type="EMBL" id="KPL91574.1"/>
    </source>
</evidence>
<name>A0A0M8JPN8_9CHLR</name>
<protein>
    <submittedName>
        <fullName evidence="4">Carboxysome shell protein</fullName>
    </submittedName>
</protein>
<dbReference type="SUPFAM" id="SSF159133">
    <property type="entry name" value="EutN/CcmL-like"/>
    <property type="match status" value="1"/>
</dbReference>
<comment type="subcellular location">
    <subcellularLocation>
        <location evidence="1">Carboxysome</location>
    </subcellularLocation>
</comment>
<dbReference type="RefSeq" id="WP_062419397.1">
    <property type="nucleotide sequence ID" value="NZ_BBXZ01000158.1"/>
</dbReference>
<evidence type="ECO:0000313" key="6">
    <source>
        <dbReference type="Proteomes" id="UP000050501"/>
    </source>
</evidence>
<dbReference type="InterPro" id="IPR036677">
    <property type="entry name" value="EutN_CcmL_sf"/>
</dbReference>
<dbReference type="Gene3D" id="2.40.50.220">
    <property type="entry name" value="EutN/Ccml"/>
    <property type="match status" value="1"/>
</dbReference>
<evidence type="ECO:0000256" key="3">
    <source>
        <dbReference type="ARBA" id="ARBA00024446"/>
    </source>
</evidence>
<keyword evidence="2" id="KW-1282">Carboxysome</keyword>
<gene>
    <name evidence="5" type="ORF">ADN01_01265</name>
    <name evidence="4" type="ORF">LSAC_02987</name>
</gene>
<dbReference type="PROSITE" id="PS51932">
    <property type="entry name" value="BMV"/>
    <property type="match status" value="1"/>
</dbReference>
<reference evidence="5 6" key="2">
    <citation type="submission" date="2015-07" db="EMBL/GenBank/DDBJ databases">
        <title>Genome sequence of Levilinea saccharolytica DSM 16555.</title>
        <authorList>
            <person name="Hemp J."/>
            <person name="Ward L.M."/>
            <person name="Pace L.A."/>
            <person name="Fischer W.W."/>
        </authorList>
    </citation>
    <scope>NUCLEOTIDE SEQUENCE [LARGE SCALE GENOMIC DNA]</scope>
    <source>
        <strain evidence="5 6">KIBI-1</strain>
    </source>
</reference>
<dbReference type="OrthoDB" id="196195at2"/>
<accession>A0A0M8JPN8</accession>
<evidence type="ECO:0000256" key="1">
    <source>
        <dbReference type="ARBA" id="ARBA00023587"/>
    </source>
</evidence>
<evidence type="ECO:0000313" key="4">
    <source>
        <dbReference type="EMBL" id="GAP19089.1"/>
    </source>
</evidence>
<dbReference type="Proteomes" id="UP000050501">
    <property type="component" value="Unassembled WGS sequence"/>
</dbReference>
<proteinExistence type="predicted"/>
<dbReference type="EMBL" id="LGCM01000003">
    <property type="protein sequence ID" value="KPL91574.1"/>
    <property type="molecule type" value="Genomic_DNA"/>
</dbReference>
<dbReference type="InterPro" id="IPR004992">
    <property type="entry name" value="EutN_CcmL"/>
</dbReference>
<dbReference type="STRING" id="229921.ADN01_01265"/>
<organism evidence="4">
    <name type="scientific">Levilinea saccharolytica</name>
    <dbReference type="NCBI Taxonomy" id="229921"/>
    <lineage>
        <taxon>Bacteria</taxon>
        <taxon>Bacillati</taxon>
        <taxon>Chloroflexota</taxon>
        <taxon>Anaerolineae</taxon>
        <taxon>Anaerolineales</taxon>
        <taxon>Anaerolineaceae</taxon>
        <taxon>Levilinea</taxon>
    </lineage>
</organism>
<dbReference type="EMBL" id="DF967975">
    <property type="protein sequence ID" value="GAP19089.1"/>
    <property type="molecule type" value="Genomic_DNA"/>
</dbReference>
<keyword evidence="3" id="KW-1283">Bacterial microcompartment</keyword>
<dbReference type="PANTHER" id="PTHR36539">
    <property type="entry name" value="ETHANOLAMINE UTILIZATION PROTEIN EUTN"/>
    <property type="match status" value="1"/>
</dbReference>
<dbReference type="AlphaFoldDB" id="A0A0M8JPN8"/>
<evidence type="ECO:0000256" key="2">
    <source>
        <dbReference type="ARBA" id="ARBA00023669"/>
    </source>
</evidence>
<dbReference type="PANTHER" id="PTHR36539:SF1">
    <property type="entry name" value="BACTERIAL MICROCOMPARTMENT SHELL VERTEX PROTEIN EUTN"/>
    <property type="match status" value="1"/>
</dbReference>
<sequence>MILAKVVGTVVTTISHADYKNRRLLVVQPLAYGDEEPEGDFIALDASQAGIGDTVLINREGNGARQVLKNPDACVMSVIVGIVDSVFLSDEFVPRQP</sequence>